<feature type="compositionally biased region" description="Low complexity" evidence="1">
    <location>
        <begin position="379"/>
        <end position="407"/>
    </location>
</feature>
<feature type="region of interest" description="Disordered" evidence="1">
    <location>
        <begin position="750"/>
        <end position="780"/>
    </location>
</feature>
<feature type="compositionally biased region" description="Low complexity" evidence="1">
    <location>
        <begin position="713"/>
        <end position="730"/>
    </location>
</feature>
<dbReference type="Pfam" id="PF24714">
    <property type="entry name" value="TOR1L1_N"/>
    <property type="match status" value="1"/>
</dbReference>
<dbReference type="InterPro" id="IPR057600">
    <property type="entry name" value="TORTIFOLIA1/SINE1-2_N"/>
</dbReference>
<reference evidence="4" key="1">
    <citation type="journal article" date="2017" name="Cell">
        <title>Insights into land plant evolution garnered from the Marchantia polymorpha genome.</title>
        <authorList>
            <person name="Bowman J.L."/>
            <person name="Kohchi T."/>
            <person name="Yamato K.T."/>
            <person name="Jenkins J."/>
            <person name="Shu S."/>
            <person name="Ishizaki K."/>
            <person name="Yamaoka S."/>
            <person name="Nishihama R."/>
            <person name="Nakamura Y."/>
            <person name="Berger F."/>
            <person name="Adam C."/>
            <person name="Aki S.S."/>
            <person name="Althoff F."/>
            <person name="Araki T."/>
            <person name="Arteaga-Vazquez M.A."/>
            <person name="Balasubrmanian S."/>
            <person name="Barry K."/>
            <person name="Bauer D."/>
            <person name="Boehm C.R."/>
            <person name="Briginshaw L."/>
            <person name="Caballero-Perez J."/>
            <person name="Catarino B."/>
            <person name="Chen F."/>
            <person name="Chiyoda S."/>
            <person name="Chovatia M."/>
            <person name="Davies K.M."/>
            <person name="Delmans M."/>
            <person name="Demura T."/>
            <person name="Dierschke T."/>
            <person name="Dolan L."/>
            <person name="Dorantes-Acosta A.E."/>
            <person name="Eklund D.M."/>
            <person name="Florent S.N."/>
            <person name="Flores-Sandoval E."/>
            <person name="Fujiyama A."/>
            <person name="Fukuzawa H."/>
            <person name="Galik B."/>
            <person name="Grimanelli D."/>
            <person name="Grimwood J."/>
            <person name="Grossniklaus U."/>
            <person name="Hamada T."/>
            <person name="Haseloff J."/>
            <person name="Hetherington A.J."/>
            <person name="Higo A."/>
            <person name="Hirakawa Y."/>
            <person name="Hundley H.N."/>
            <person name="Ikeda Y."/>
            <person name="Inoue K."/>
            <person name="Inoue S.I."/>
            <person name="Ishida S."/>
            <person name="Jia Q."/>
            <person name="Kakita M."/>
            <person name="Kanazawa T."/>
            <person name="Kawai Y."/>
            <person name="Kawashima T."/>
            <person name="Kennedy M."/>
            <person name="Kinose K."/>
            <person name="Kinoshita T."/>
            <person name="Kohara Y."/>
            <person name="Koide E."/>
            <person name="Komatsu K."/>
            <person name="Kopischke S."/>
            <person name="Kubo M."/>
            <person name="Kyozuka J."/>
            <person name="Lagercrantz U."/>
            <person name="Lin S.S."/>
            <person name="Lindquist E."/>
            <person name="Lipzen A.M."/>
            <person name="Lu C.W."/>
            <person name="De Luna E."/>
            <person name="Martienssen R.A."/>
            <person name="Minamino N."/>
            <person name="Mizutani M."/>
            <person name="Mizutani M."/>
            <person name="Mochizuki N."/>
            <person name="Monte I."/>
            <person name="Mosher R."/>
            <person name="Nagasaki H."/>
            <person name="Nakagami H."/>
            <person name="Naramoto S."/>
            <person name="Nishitani K."/>
            <person name="Ohtani M."/>
            <person name="Okamoto T."/>
            <person name="Okumura M."/>
            <person name="Phillips J."/>
            <person name="Pollak B."/>
            <person name="Reinders A."/>
            <person name="Rovekamp M."/>
            <person name="Sano R."/>
            <person name="Sawa S."/>
            <person name="Schmid M.W."/>
            <person name="Shirakawa M."/>
            <person name="Solano R."/>
            <person name="Spunde A."/>
            <person name="Suetsugu N."/>
            <person name="Sugano S."/>
            <person name="Sugiyama A."/>
            <person name="Sun R."/>
            <person name="Suzuki Y."/>
            <person name="Takenaka M."/>
            <person name="Takezawa D."/>
            <person name="Tomogane H."/>
            <person name="Tsuzuki M."/>
            <person name="Ueda T."/>
            <person name="Umeda M."/>
            <person name="Ward J.M."/>
            <person name="Watanabe Y."/>
            <person name="Yazaki K."/>
            <person name="Yokoyama R."/>
            <person name="Yoshitake Y."/>
            <person name="Yotsui I."/>
            <person name="Zachgo S."/>
            <person name="Schmutz J."/>
        </authorList>
    </citation>
    <scope>NUCLEOTIDE SEQUENCE [LARGE SCALE GENOMIC DNA]</scope>
    <source>
        <strain evidence="4">Tak-1</strain>
    </source>
</reference>
<dbReference type="AlphaFoldDB" id="A0A2R6XVZ1"/>
<proteinExistence type="predicted"/>
<dbReference type="Proteomes" id="UP000244005">
    <property type="component" value="Unassembled WGS sequence"/>
</dbReference>
<feature type="compositionally biased region" description="Low complexity" evidence="1">
    <location>
        <begin position="564"/>
        <end position="581"/>
    </location>
</feature>
<dbReference type="OMA" id="TEIHETF"/>
<dbReference type="Gramene" id="Mp1g19470.1">
    <property type="protein sequence ID" value="Mp1g19470.1.cds"/>
    <property type="gene ID" value="Mp1g19470"/>
</dbReference>
<dbReference type="GO" id="GO:0005874">
    <property type="term" value="C:microtubule"/>
    <property type="evidence" value="ECO:0007669"/>
    <property type="project" value="InterPro"/>
</dbReference>
<dbReference type="PANTHER" id="PTHR31355">
    <property type="entry name" value="MICROTUBULE-ASSOCIATED PROTEIN TORTIFOLIA1"/>
    <property type="match status" value="1"/>
</dbReference>
<feature type="compositionally biased region" description="Polar residues" evidence="1">
    <location>
        <begin position="582"/>
        <end position="592"/>
    </location>
</feature>
<name>A0A2R6XVZ1_MARPO</name>
<dbReference type="GO" id="GO:0008017">
    <property type="term" value="F:microtubule binding"/>
    <property type="evidence" value="ECO:0000318"/>
    <property type="project" value="GO_Central"/>
</dbReference>
<dbReference type="Gene3D" id="1.25.10.10">
    <property type="entry name" value="Leucine-rich Repeat Variant"/>
    <property type="match status" value="1"/>
</dbReference>
<dbReference type="EMBL" id="KZ772673">
    <property type="protein sequence ID" value="PTQ50266.1"/>
    <property type="molecule type" value="Genomic_DNA"/>
</dbReference>
<feature type="region of interest" description="Disordered" evidence="1">
    <location>
        <begin position="561"/>
        <end position="593"/>
    </location>
</feature>
<dbReference type="PANTHER" id="PTHR31355:SF4">
    <property type="entry name" value="TOG DOMAIN-CONTAINING PROTEIN"/>
    <property type="match status" value="1"/>
</dbReference>
<sequence>MKEKDVEISASPRYMSPIVKQDLARLDKDTESRRSAMDSLKHFVENLDPASMPRFLAQVSEIRDQGASKTYAISLYEEVARVHGKLIIPHIPRVMATVTRSLSSSGSSPQLHQACAKVVSAVARYSIDDTSLLQADEILREVCDPLLEELAGKIEPVAAGAAVCLQALVECGKWGNASDEVVNEACLRTTVAMGEKSTRTVAHMQLTCALATANPTIMSAYGVPLLRAGVEILTHIPASASAPASWQQRACAARLLQVVLPIVDRATLSSELGPTIKALDSCKHDRMPHVRTAVSEALKTAKLLLVEDKFRRNGDGEDPLGIPPLNFFSENDKHFKKASRRKSLFAVSEEYMPSPAAPRRASCSPLCFSQVSQESQIVSFPPSMSSESSTSSFVSPSPGRSRRSPLFPTRPQHKCSSQTSSVSSGDTFDGYFHPYRLSEAPAKENVPARNPDVNAGVPYDIGINSGGSPRSGRFGKYVRPRPPTPGSYIPYPPSLSDKLGTDQQSRDIDVSPVVMSKSRQGRSYNPIEESVLATSREQEGDLLTHDEEVFSNGGTTVDIEAESDTSSSRDSIHSVSSRISTQTEQSTISQVKTGRESLGSYSISGSARSRSVLSGPTMKNVFELKRPVNTSATRSSEQPLRTAADEDVIRPADDIPGSDCKETMDALCNLRGHYNSMAHLRSMEEPYSPQKQKALITAEDFLPYSTPRRLVRSLQSTLSSPDSGSGSVGDLDSKSTGEVVDMADMDLETSSEAGWSVRDNPIASDDSFKTDSDEEDSGRNVCKKMTADLSSDTSASPSDDNHVSDACERLTDSVLGLASELTSVNKSSSIKDGRVIKPEEDVEIIKRTQQDGISNSYSQSRGGLRSLLVEDSAYDCSCSGKDHETKQLSGVEAICKDGHDILSPGLFGEKLSGVISGRVGIFISKSWRSVRSYAEVFLGGSLLVVLALPFAMAMSKLFLSRPELPGLVPT</sequence>
<dbReference type="InterPro" id="IPR016024">
    <property type="entry name" value="ARM-type_fold"/>
</dbReference>
<feature type="region of interest" description="Disordered" evidence="1">
    <location>
        <begin position="713"/>
        <end position="734"/>
    </location>
</feature>
<evidence type="ECO:0000313" key="4">
    <source>
        <dbReference type="Proteomes" id="UP000244005"/>
    </source>
</evidence>
<keyword evidence="4" id="KW-1185">Reference proteome</keyword>
<protein>
    <recommendedName>
        <fullName evidence="2">TORTIFOLIA1/SINE1-2 N-terminal domain-containing protein</fullName>
    </recommendedName>
</protein>
<organism evidence="3 4">
    <name type="scientific">Marchantia polymorpha</name>
    <name type="common">Common liverwort</name>
    <name type="synonym">Marchantia aquatica</name>
    <dbReference type="NCBI Taxonomy" id="3197"/>
    <lineage>
        <taxon>Eukaryota</taxon>
        <taxon>Viridiplantae</taxon>
        <taxon>Streptophyta</taxon>
        <taxon>Embryophyta</taxon>
        <taxon>Marchantiophyta</taxon>
        <taxon>Marchantiopsida</taxon>
        <taxon>Marchantiidae</taxon>
        <taxon>Marchantiales</taxon>
        <taxon>Marchantiaceae</taxon>
        <taxon>Marchantia</taxon>
    </lineage>
</organism>
<evidence type="ECO:0000259" key="2">
    <source>
        <dbReference type="Pfam" id="PF24714"/>
    </source>
</evidence>
<feature type="region of interest" description="Disordered" evidence="1">
    <location>
        <begin position="379"/>
        <end position="425"/>
    </location>
</feature>
<dbReference type="SUPFAM" id="SSF48371">
    <property type="entry name" value="ARM repeat"/>
    <property type="match status" value="1"/>
</dbReference>
<evidence type="ECO:0000313" key="3">
    <source>
        <dbReference type="EMBL" id="PTQ50266.1"/>
    </source>
</evidence>
<dbReference type="InterPro" id="IPR011989">
    <property type="entry name" value="ARM-like"/>
</dbReference>
<dbReference type="OrthoDB" id="611190at2759"/>
<evidence type="ECO:0000256" key="1">
    <source>
        <dbReference type="SAM" id="MobiDB-lite"/>
    </source>
</evidence>
<feature type="domain" description="TORTIFOLIA1/SINE1-2 N-terminal" evidence="2">
    <location>
        <begin position="27"/>
        <end position="301"/>
    </location>
</feature>
<accession>A0A2R6XVZ1</accession>
<gene>
    <name evidence="3" type="ORF">MARPO_0001s0286</name>
</gene>
<dbReference type="InterPro" id="IPR033337">
    <property type="entry name" value="TORTIFOLIA1/SINE1-2"/>
</dbReference>